<dbReference type="SUPFAM" id="SSF51735">
    <property type="entry name" value="NAD(P)-binding Rossmann-fold domains"/>
    <property type="match status" value="1"/>
</dbReference>
<gene>
    <name evidence="1" type="ORF">QO231_04430</name>
</gene>
<accession>A0ABU3VAN4</accession>
<reference evidence="2" key="1">
    <citation type="submission" date="2023-05" db="EMBL/GenBank/DDBJ databases">
        <title>Sedimentitalea sp. nov. JM2-8.</title>
        <authorList>
            <person name="Huang J."/>
        </authorList>
    </citation>
    <scope>NUCLEOTIDE SEQUENCE [LARGE SCALE GENOMIC DNA]</scope>
    <source>
        <strain evidence="2">KHS03</strain>
    </source>
</reference>
<proteinExistence type="predicted"/>
<dbReference type="EMBL" id="JASMWN010000002">
    <property type="protein sequence ID" value="MDU9003100.1"/>
    <property type="molecule type" value="Genomic_DNA"/>
</dbReference>
<name>A0ABU3VAN4_9RHOB</name>
<dbReference type="InterPro" id="IPR036291">
    <property type="entry name" value="NAD(P)-bd_dom_sf"/>
</dbReference>
<dbReference type="Proteomes" id="UP001255416">
    <property type="component" value="Unassembled WGS sequence"/>
</dbReference>
<keyword evidence="2" id="KW-1185">Reference proteome</keyword>
<evidence type="ECO:0000313" key="1">
    <source>
        <dbReference type="EMBL" id="MDU9003100.1"/>
    </source>
</evidence>
<protein>
    <submittedName>
        <fullName evidence="1">Epimerase</fullName>
    </submittedName>
</protein>
<sequence length="302" mass="33836">MTQTALILGASGRFGRNAAEQFAAAGWAVRKFDRSRDDLMASARGADVIVNGWNPPYTDWASQVPDLHDQVIKTARQTGATVILPGNVYVFGENTLAPWTASSDHRADNPLGRIRIRMEKAYRQSGVRTILLRAGDFIDTRNSGNWFDRVMTKSLTKGRFIYPGNPEIPHAWAYLPDYCRAIVQLAERREAMPGFTDIPFPGYTMSGRDMSEILDRISPGSVRLKKMAWLPLILAQPFWRLAGHLLEMRYIWDTPHWLDRAAFDRVLPGFQNTPVRKALASAVSHPSVEQQIDPNQTVAAGS</sequence>
<organism evidence="1 2">
    <name type="scientific">Sedimentitalea todarodis</name>
    <dbReference type="NCBI Taxonomy" id="1631240"/>
    <lineage>
        <taxon>Bacteria</taxon>
        <taxon>Pseudomonadati</taxon>
        <taxon>Pseudomonadota</taxon>
        <taxon>Alphaproteobacteria</taxon>
        <taxon>Rhodobacterales</taxon>
        <taxon>Paracoccaceae</taxon>
        <taxon>Sedimentitalea</taxon>
    </lineage>
</organism>
<dbReference type="Gene3D" id="3.40.50.720">
    <property type="entry name" value="NAD(P)-binding Rossmann-like Domain"/>
    <property type="match status" value="1"/>
</dbReference>
<evidence type="ECO:0000313" key="2">
    <source>
        <dbReference type="Proteomes" id="UP001255416"/>
    </source>
</evidence>
<comment type="caution">
    <text evidence="1">The sequence shown here is derived from an EMBL/GenBank/DDBJ whole genome shotgun (WGS) entry which is preliminary data.</text>
</comment>
<dbReference type="RefSeq" id="WP_316773693.1">
    <property type="nucleotide sequence ID" value="NZ_JASMWN010000002.1"/>
</dbReference>